<reference evidence="1 2" key="1">
    <citation type="submission" date="2021-06" db="EMBL/GenBank/DDBJ databases">
        <title>Caerostris extrusa draft genome.</title>
        <authorList>
            <person name="Kono N."/>
            <person name="Arakawa K."/>
        </authorList>
    </citation>
    <scope>NUCLEOTIDE SEQUENCE [LARGE SCALE GENOMIC DNA]</scope>
</reference>
<evidence type="ECO:0000313" key="1">
    <source>
        <dbReference type="EMBL" id="GIY94246.1"/>
    </source>
</evidence>
<proteinExistence type="predicted"/>
<dbReference type="EMBL" id="BPLR01017760">
    <property type="protein sequence ID" value="GIY94246.1"/>
    <property type="molecule type" value="Genomic_DNA"/>
</dbReference>
<gene>
    <name evidence="1" type="ORF">CEXT_130641</name>
</gene>
<comment type="caution">
    <text evidence="1">The sequence shown here is derived from an EMBL/GenBank/DDBJ whole genome shotgun (WGS) entry which is preliminary data.</text>
</comment>
<protein>
    <submittedName>
        <fullName evidence="1">Uncharacterized protein</fullName>
    </submittedName>
</protein>
<evidence type="ECO:0000313" key="2">
    <source>
        <dbReference type="Proteomes" id="UP001054945"/>
    </source>
</evidence>
<dbReference type="AlphaFoldDB" id="A0AAV4XJY3"/>
<keyword evidence="2" id="KW-1185">Reference proteome</keyword>
<accession>A0AAV4XJY3</accession>
<organism evidence="1 2">
    <name type="scientific">Caerostris extrusa</name>
    <name type="common">Bark spider</name>
    <name type="synonym">Caerostris bankana</name>
    <dbReference type="NCBI Taxonomy" id="172846"/>
    <lineage>
        <taxon>Eukaryota</taxon>
        <taxon>Metazoa</taxon>
        <taxon>Ecdysozoa</taxon>
        <taxon>Arthropoda</taxon>
        <taxon>Chelicerata</taxon>
        <taxon>Arachnida</taxon>
        <taxon>Araneae</taxon>
        <taxon>Araneomorphae</taxon>
        <taxon>Entelegynae</taxon>
        <taxon>Araneoidea</taxon>
        <taxon>Araneidae</taxon>
        <taxon>Caerostris</taxon>
    </lineage>
</organism>
<sequence>MIQGRVGAVFQFCFVPHLGSRGLLKLMSVLTTARPTPLRGPNDRPTIRNCRGCRRTMESIRFLGGLAKNLSVSVIPTKVGVNKASSHFSPIVIFVSISEKFSSTV</sequence>
<name>A0AAV4XJY3_CAEEX</name>
<dbReference type="Proteomes" id="UP001054945">
    <property type="component" value="Unassembled WGS sequence"/>
</dbReference>